<comment type="similarity">
    <text evidence="9">Belongs to the SEC20 family.</text>
</comment>
<dbReference type="GO" id="GO:0005789">
    <property type="term" value="C:endoplasmic reticulum membrane"/>
    <property type="evidence" value="ECO:0007669"/>
    <property type="project" value="UniProtKB-SubCell"/>
</dbReference>
<dbReference type="InterPro" id="IPR005606">
    <property type="entry name" value="Sec20"/>
</dbReference>
<dbReference type="AlphaFoldDB" id="A0A0D2PBQ3"/>
<evidence type="ECO:0000256" key="6">
    <source>
        <dbReference type="ARBA" id="ARBA00022989"/>
    </source>
</evidence>
<dbReference type="GO" id="GO:0031201">
    <property type="term" value="C:SNARE complex"/>
    <property type="evidence" value="ECO:0007669"/>
    <property type="project" value="TreeGrafter"/>
</dbReference>
<keyword evidence="3 10" id="KW-0812">Transmembrane</keyword>
<dbReference type="PANTHER" id="PTHR12825:SF0">
    <property type="entry name" value="VESICLE TRANSPORT PROTEIN SEC20"/>
    <property type="match status" value="1"/>
</dbReference>
<evidence type="ECO:0000256" key="8">
    <source>
        <dbReference type="ARBA" id="ARBA00023136"/>
    </source>
</evidence>
<evidence type="ECO:0000256" key="9">
    <source>
        <dbReference type="ARBA" id="ARBA00037934"/>
    </source>
</evidence>
<dbReference type="STRING" id="945553.A0A0D2PBQ3"/>
<dbReference type="Proteomes" id="UP000054270">
    <property type="component" value="Unassembled WGS sequence"/>
</dbReference>
<evidence type="ECO:0000256" key="10">
    <source>
        <dbReference type="SAM" id="Phobius"/>
    </source>
</evidence>
<dbReference type="GO" id="GO:0005484">
    <property type="term" value="F:SNAP receptor activity"/>
    <property type="evidence" value="ECO:0007669"/>
    <property type="project" value="InterPro"/>
</dbReference>
<accession>A0A0D2PBQ3</accession>
<keyword evidence="7" id="KW-0175">Coiled coil</keyword>
<dbReference type="EMBL" id="KN817521">
    <property type="protein sequence ID" value="KJA28289.1"/>
    <property type="molecule type" value="Genomic_DNA"/>
</dbReference>
<evidence type="ECO:0000256" key="4">
    <source>
        <dbReference type="ARBA" id="ARBA00022824"/>
    </source>
</evidence>
<comment type="subcellular location">
    <subcellularLocation>
        <location evidence="1">Endoplasmic reticulum membrane</location>
        <topology evidence="1">Single-pass type IV membrane protein</topology>
    </subcellularLocation>
</comment>
<keyword evidence="6 10" id="KW-1133">Transmembrane helix</keyword>
<evidence type="ECO:0000256" key="2">
    <source>
        <dbReference type="ARBA" id="ARBA00022448"/>
    </source>
</evidence>
<evidence type="ECO:0000313" key="12">
    <source>
        <dbReference type="EMBL" id="KJA28289.1"/>
    </source>
</evidence>
<name>A0A0D2PBQ3_HYPSF</name>
<keyword evidence="4" id="KW-0256">Endoplasmic reticulum</keyword>
<keyword evidence="13" id="KW-1185">Reference proteome</keyword>
<dbReference type="GO" id="GO:0006890">
    <property type="term" value="P:retrograde vesicle-mediated transport, Golgi to endoplasmic reticulum"/>
    <property type="evidence" value="ECO:0007669"/>
    <property type="project" value="InterPro"/>
</dbReference>
<evidence type="ECO:0000256" key="5">
    <source>
        <dbReference type="ARBA" id="ARBA00022892"/>
    </source>
</evidence>
<proteinExistence type="inferred from homology"/>
<evidence type="ECO:0000313" key="13">
    <source>
        <dbReference type="Proteomes" id="UP000054270"/>
    </source>
</evidence>
<feature type="domain" description="Sec20 C-terminal" evidence="11">
    <location>
        <begin position="146"/>
        <end position="236"/>
    </location>
</feature>
<dbReference type="OMA" id="IAFWWTR"/>
<feature type="transmembrane region" description="Helical" evidence="10">
    <location>
        <begin position="211"/>
        <end position="232"/>
    </location>
</feature>
<evidence type="ECO:0000256" key="7">
    <source>
        <dbReference type="ARBA" id="ARBA00023054"/>
    </source>
</evidence>
<protein>
    <recommendedName>
        <fullName evidence="11">Sec20 C-terminal domain-containing protein</fullName>
    </recommendedName>
</protein>
<keyword evidence="2" id="KW-0813">Transport</keyword>
<keyword evidence="8 10" id="KW-0472">Membrane</keyword>
<evidence type="ECO:0000256" key="3">
    <source>
        <dbReference type="ARBA" id="ARBA00022692"/>
    </source>
</evidence>
<dbReference type="PANTHER" id="PTHR12825">
    <property type="entry name" value="BNIP1-RELATED"/>
    <property type="match status" value="1"/>
</dbReference>
<gene>
    <name evidence="12" type="ORF">HYPSUDRAFT_33610</name>
</gene>
<dbReference type="Pfam" id="PF03908">
    <property type="entry name" value="Sec20"/>
    <property type="match status" value="1"/>
</dbReference>
<evidence type="ECO:0000259" key="11">
    <source>
        <dbReference type="Pfam" id="PF03908"/>
    </source>
</evidence>
<sequence>MAPIPSRLPEDVISLLSSTERRYIHISEITIPELRRCTGPLSVQQRLADDVREDTLALSRQIEALDMMVDDQQGDKNRRELRKLVNDWQGKLDTLKKETRAALLASKRAIDSNLRFKREELLARPSAFNEKQNANEKTAEDALMQANSDVTDALRRTISLMQSELERSVLSTQLLDESTATLRSTSLQHDTLNTVMSTSKHLVTALEKSDWLDRILILSGLAFFILVVLFILKQRIVDRGLRMAFWWTQFVPSFSDDAELLRSAEKGMANVITEVSSTFATVTTILASAVLSASSIEPTFVGSFSPASDIPPGPTASDAAQESPTLASIIPEESVASLSHSELSTTQISLASDTTPTNHPIHVEL</sequence>
<reference evidence="13" key="1">
    <citation type="submission" date="2014-04" db="EMBL/GenBank/DDBJ databases">
        <title>Evolutionary Origins and Diversification of the Mycorrhizal Mutualists.</title>
        <authorList>
            <consortium name="DOE Joint Genome Institute"/>
            <consortium name="Mycorrhizal Genomics Consortium"/>
            <person name="Kohler A."/>
            <person name="Kuo A."/>
            <person name="Nagy L.G."/>
            <person name="Floudas D."/>
            <person name="Copeland A."/>
            <person name="Barry K.W."/>
            <person name="Cichocki N."/>
            <person name="Veneault-Fourrey C."/>
            <person name="LaButti K."/>
            <person name="Lindquist E.A."/>
            <person name="Lipzen A."/>
            <person name="Lundell T."/>
            <person name="Morin E."/>
            <person name="Murat C."/>
            <person name="Riley R."/>
            <person name="Ohm R."/>
            <person name="Sun H."/>
            <person name="Tunlid A."/>
            <person name="Henrissat B."/>
            <person name="Grigoriev I.V."/>
            <person name="Hibbett D.S."/>
            <person name="Martin F."/>
        </authorList>
    </citation>
    <scope>NUCLEOTIDE SEQUENCE [LARGE SCALE GENOMIC DNA]</scope>
    <source>
        <strain evidence="13">FD-334 SS-4</strain>
    </source>
</reference>
<dbReference type="OrthoDB" id="46868at2759"/>
<evidence type="ECO:0000256" key="1">
    <source>
        <dbReference type="ARBA" id="ARBA00004163"/>
    </source>
</evidence>
<dbReference type="InterPro" id="IPR056173">
    <property type="entry name" value="Sec20_C"/>
</dbReference>
<organism evidence="12 13">
    <name type="scientific">Hypholoma sublateritium (strain FD-334 SS-4)</name>
    <dbReference type="NCBI Taxonomy" id="945553"/>
    <lineage>
        <taxon>Eukaryota</taxon>
        <taxon>Fungi</taxon>
        <taxon>Dikarya</taxon>
        <taxon>Basidiomycota</taxon>
        <taxon>Agaricomycotina</taxon>
        <taxon>Agaricomycetes</taxon>
        <taxon>Agaricomycetidae</taxon>
        <taxon>Agaricales</taxon>
        <taxon>Agaricineae</taxon>
        <taxon>Strophariaceae</taxon>
        <taxon>Hypholoma</taxon>
    </lineage>
</organism>
<keyword evidence="5" id="KW-0931">ER-Golgi transport</keyword>